<feature type="domain" description="Dynein heavy chain 3 AAA+ lid" evidence="24">
    <location>
        <begin position="2804"/>
        <end position="2892"/>
    </location>
</feature>
<feature type="domain" description="Dynein heavy chain coiled coil stalk" evidence="20">
    <location>
        <begin position="3271"/>
        <end position="3613"/>
    </location>
</feature>
<evidence type="ECO:0000313" key="28">
    <source>
        <dbReference type="Proteomes" id="UP000232323"/>
    </source>
</evidence>
<dbReference type="Pfam" id="PF12775">
    <property type="entry name" value="AAA_7"/>
    <property type="match status" value="1"/>
</dbReference>
<dbReference type="InterPro" id="IPR027417">
    <property type="entry name" value="P-loop_NTPase"/>
</dbReference>
<dbReference type="FunFam" id="1.20.920.20:FF:000006">
    <property type="entry name" value="Dynein, axonemal, heavy chain 6"/>
    <property type="match status" value="1"/>
</dbReference>
<dbReference type="FunFam" id="1.20.140.100:FF:000001">
    <property type="entry name" value="dynein heavy chain 17, axonemal"/>
    <property type="match status" value="1"/>
</dbReference>
<dbReference type="Pfam" id="PF12777">
    <property type="entry name" value="MT"/>
    <property type="match status" value="1"/>
</dbReference>
<dbReference type="Gene3D" id="1.10.8.710">
    <property type="match status" value="1"/>
</dbReference>
<dbReference type="GO" id="GO:0005929">
    <property type="term" value="C:cilium"/>
    <property type="evidence" value="ECO:0007669"/>
    <property type="project" value="UniProtKB-ARBA"/>
</dbReference>
<evidence type="ECO:0000256" key="7">
    <source>
        <dbReference type="ARBA" id="ARBA00022840"/>
    </source>
</evidence>
<dbReference type="Pfam" id="PF18199">
    <property type="entry name" value="Dynein_C"/>
    <property type="match status" value="1"/>
</dbReference>
<evidence type="ECO:0000259" key="23">
    <source>
        <dbReference type="Pfam" id="PF17852"/>
    </source>
</evidence>
<dbReference type="Pfam" id="PF12774">
    <property type="entry name" value="AAA_6"/>
    <property type="match status" value="1"/>
</dbReference>
<dbReference type="FunFam" id="1.20.1270.280:FF:000001">
    <property type="entry name" value="dynein heavy chain 7, axonemal"/>
    <property type="match status" value="1"/>
</dbReference>
<dbReference type="InterPro" id="IPR013602">
    <property type="entry name" value="Dynein_heavy_linker"/>
</dbReference>
<evidence type="ECO:0000259" key="19">
    <source>
        <dbReference type="Pfam" id="PF12774"/>
    </source>
</evidence>
<feature type="region of interest" description="Disordered" evidence="16">
    <location>
        <begin position="62"/>
        <end position="127"/>
    </location>
</feature>
<dbReference type="InterPro" id="IPR024743">
    <property type="entry name" value="Dynein_HC_stalk"/>
</dbReference>
<feature type="region of interest" description="Disordered" evidence="16">
    <location>
        <begin position="395"/>
        <end position="417"/>
    </location>
</feature>
<dbReference type="FunFam" id="3.40.50.300:FF:001328">
    <property type="entry name" value="Dynein heavy chain 6, axonemal"/>
    <property type="match status" value="1"/>
</dbReference>
<evidence type="ECO:0000256" key="5">
    <source>
        <dbReference type="ARBA" id="ARBA00022741"/>
    </source>
</evidence>
<evidence type="ECO:0000256" key="8">
    <source>
        <dbReference type="ARBA" id="ARBA00022846"/>
    </source>
</evidence>
<evidence type="ECO:0000256" key="15">
    <source>
        <dbReference type="SAM" id="Coils"/>
    </source>
</evidence>
<keyword evidence="10 15" id="KW-0175">Coiled coil</keyword>
<dbReference type="Gene3D" id="1.20.920.30">
    <property type="match status" value="1"/>
</dbReference>
<evidence type="ECO:0000256" key="16">
    <source>
        <dbReference type="SAM" id="MobiDB-lite"/>
    </source>
</evidence>
<dbReference type="FunFam" id="3.40.50.300:FF:002141">
    <property type="entry name" value="Dynein heavy chain"/>
    <property type="match status" value="1"/>
</dbReference>
<dbReference type="InterPro" id="IPR004273">
    <property type="entry name" value="Dynein_heavy_D6_P-loop"/>
</dbReference>
<evidence type="ECO:0000256" key="1">
    <source>
        <dbReference type="ARBA" id="ARBA00004611"/>
    </source>
</evidence>
<evidence type="ECO:0000256" key="13">
    <source>
        <dbReference type="ARBA" id="ARBA00023212"/>
    </source>
</evidence>
<dbReference type="Gene3D" id="1.10.8.720">
    <property type="entry name" value="Region D6 of dynein motor"/>
    <property type="match status" value="1"/>
</dbReference>
<dbReference type="InterPro" id="IPR042228">
    <property type="entry name" value="Dynein_linker_3"/>
</dbReference>
<evidence type="ECO:0000259" key="26">
    <source>
        <dbReference type="Pfam" id="PF18199"/>
    </source>
</evidence>
<keyword evidence="14" id="KW-0966">Cell projection</keyword>
<feature type="domain" description="Dynein heavy chain C-terminal" evidence="26">
    <location>
        <begin position="4404"/>
        <end position="4734"/>
    </location>
</feature>
<dbReference type="FunFam" id="3.40.50.300:FF:000362">
    <property type="entry name" value="Dynein, axonemal, heavy chain 6"/>
    <property type="match status" value="1"/>
</dbReference>
<accession>A0A250XGV7</accession>
<feature type="domain" description="Dynein heavy chain AAA lid" evidence="25">
    <location>
        <begin position="4258"/>
        <end position="4397"/>
    </location>
</feature>
<evidence type="ECO:0000256" key="4">
    <source>
        <dbReference type="ARBA" id="ARBA00022701"/>
    </source>
</evidence>
<dbReference type="InterPro" id="IPR035699">
    <property type="entry name" value="AAA_6"/>
</dbReference>
<evidence type="ECO:0000259" key="24">
    <source>
        <dbReference type="Pfam" id="PF17857"/>
    </source>
</evidence>
<protein>
    <submittedName>
        <fullName evidence="27">Uncharacterized protein</fullName>
    </submittedName>
</protein>
<dbReference type="Gene3D" id="1.10.472.130">
    <property type="match status" value="1"/>
</dbReference>
<evidence type="ECO:0000259" key="25">
    <source>
        <dbReference type="Pfam" id="PF18198"/>
    </source>
</evidence>
<dbReference type="InterPro" id="IPR041658">
    <property type="entry name" value="AAA_lid_11"/>
</dbReference>
<evidence type="ECO:0000256" key="9">
    <source>
        <dbReference type="ARBA" id="ARBA00023017"/>
    </source>
</evidence>
<dbReference type="InterPro" id="IPR026983">
    <property type="entry name" value="DHC"/>
</dbReference>
<dbReference type="InterPro" id="IPR041466">
    <property type="entry name" value="Dynein_AAA5_ext"/>
</dbReference>
<dbReference type="Pfam" id="PF12780">
    <property type="entry name" value="AAA_8"/>
    <property type="match status" value="1"/>
</dbReference>
<evidence type="ECO:0000256" key="6">
    <source>
        <dbReference type="ARBA" id="ARBA00022794"/>
    </source>
</evidence>
<dbReference type="GO" id="GO:0008569">
    <property type="term" value="F:minus-end-directed microtubule motor activity"/>
    <property type="evidence" value="ECO:0007669"/>
    <property type="project" value="InterPro"/>
</dbReference>
<dbReference type="FunFam" id="1.20.920.30:FF:000009">
    <property type="entry name" value="Dynein heavy chain 9"/>
    <property type="match status" value="1"/>
</dbReference>
<keyword evidence="6" id="KW-0970">Cilium biogenesis/degradation</keyword>
<feature type="domain" description="Dynein heavy chain AAA module D4" evidence="21">
    <location>
        <begin position="2996"/>
        <end position="3257"/>
    </location>
</feature>
<evidence type="ECO:0000256" key="10">
    <source>
        <dbReference type="ARBA" id="ARBA00023054"/>
    </source>
</evidence>
<feature type="region of interest" description="Disordered" evidence="16">
    <location>
        <begin position="268"/>
        <end position="321"/>
    </location>
</feature>
<dbReference type="Gene3D" id="1.20.140.100">
    <property type="entry name" value="Dynein heavy chain, N-terminal domain 2"/>
    <property type="match status" value="1"/>
</dbReference>
<keyword evidence="28" id="KW-1185">Reference proteome</keyword>
<evidence type="ECO:0000256" key="14">
    <source>
        <dbReference type="ARBA" id="ARBA00023273"/>
    </source>
</evidence>
<evidence type="ECO:0000259" key="20">
    <source>
        <dbReference type="Pfam" id="PF12777"/>
    </source>
</evidence>
<evidence type="ECO:0000256" key="2">
    <source>
        <dbReference type="ARBA" id="ARBA00008887"/>
    </source>
</evidence>
<gene>
    <name evidence="27" type="ORF">CEUSTIGMA_g9736.t1</name>
</gene>
<comment type="similarity">
    <text evidence="2">Belongs to the dynein heavy chain family.</text>
</comment>
<feature type="compositionally biased region" description="Polar residues" evidence="16">
    <location>
        <begin position="4657"/>
        <end position="4669"/>
    </location>
</feature>
<comment type="caution">
    <text evidence="27">The sequence shown here is derived from an EMBL/GenBank/DDBJ whole genome shotgun (WGS) entry which is preliminary data.</text>
</comment>
<reference evidence="27 28" key="1">
    <citation type="submission" date="2017-08" db="EMBL/GenBank/DDBJ databases">
        <title>Acidophilic green algal genome provides insights into adaptation to an acidic environment.</title>
        <authorList>
            <person name="Hirooka S."/>
            <person name="Hirose Y."/>
            <person name="Kanesaki Y."/>
            <person name="Higuchi S."/>
            <person name="Fujiwara T."/>
            <person name="Onuma R."/>
            <person name="Era A."/>
            <person name="Ohbayashi R."/>
            <person name="Uzuka A."/>
            <person name="Nozaki H."/>
            <person name="Yoshikawa H."/>
            <person name="Miyagishima S.Y."/>
        </authorList>
    </citation>
    <scope>NUCLEOTIDE SEQUENCE [LARGE SCALE GENOMIC DNA]</scope>
    <source>
        <strain evidence="27 28">NIES-2499</strain>
    </source>
</reference>
<dbReference type="GO" id="GO:0003341">
    <property type="term" value="P:cilium movement"/>
    <property type="evidence" value="ECO:0007669"/>
    <property type="project" value="UniProtKB-ARBA"/>
</dbReference>
<dbReference type="GO" id="GO:0005524">
    <property type="term" value="F:ATP binding"/>
    <property type="evidence" value="ECO:0007669"/>
    <property type="project" value="UniProtKB-KW"/>
</dbReference>
<dbReference type="InterPro" id="IPR041228">
    <property type="entry name" value="Dynein_C"/>
</dbReference>
<feature type="region of interest" description="Disordered" evidence="16">
    <location>
        <begin position="4657"/>
        <end position="4677"/>
    </location>
</feature>
<dbReference type="Pfam" id="PF17852">
    <property type="entry name" value="Dynein_AAA_lid"/>
    <property type="match status" value="1"/>
</dbReference>
<organism evidence="27 28">
    <name type="scientific">Chlamydomonas eustigma</name>
    <dbReference type="NCBI Taxonomy" id="1157962"/>
    <lineage>
        <taxon>Eukaryota</taxon>
        <taxon>Viridiplantae</taxon>
        <taxon>Chlorophyta</taxon>
        <taxon>core chlorophytes</taxon>
        <taxon>Chlorophyceae</taxon>
        <taxon>CS clade</taxon>
        <taxon>Chlamydomonadales</taxon>
        <taxon>Chlamydomonadaceae</taxon>
        <taxon>Chlamydomonas</taxon>
    </lineage>
</organism>
<dbReference type="Pfam" id="PF08393">
    <property type="entry name" value="DHC_N2"/>
    <property type="match status" value="1"/>
</dbReference>
<feature type="region of interest" description="Disordered" evidence="16">
    <location>
        <begin position="984"/>
        <end position="1018"/>
    </location>
</feature>
<feature type="coiled-coil region" evidence="15">
    <location>
        <begin position="3499"/>
        <end position="3561"/>
    </location>
</feature>
<dbReference type="SUPFAM" id="SSF52540">
    <property type="entry name" value="P-loop containing nucleoside triphosphate hydrolases"/>
    <property type="match status" value="4"/>
</dbReference>
<dbReference type="Gene3D" id="3.40.50.300">
    <property type="entry name" value="P-loop containing nucleotide triphosphate hydrolases"/>
    <property type="match status" value="5"/>
</dbReference>
<evidence type="ECO:0000259" key="18">
    <source>
        <dbReference type="Pfam" id="PF08393"/>
    </source>
</evidence>
<dbReference type="FunFam" id="1.20.58.1120:FF:000005">
    <property type="entry name" value="Dynein, axonemal, heavy chain 12"/>
    <property type="match status" value="1"/>
</dbReference>
<dbReference type="Proteomes" id="UP000232323">
    <property type="component" value="Unassembled WGS sequence"/>
</dbReference>
<dbReference type="InterPro" id="IPR041589">
    <property type="entry name" value="DNAH3_AAA_lid_1"/>
</dbReference>
<keyword evidence="12" id="KW-0505">Motor protein</keyword>
<dbReference type="Pfam" id="PF12781">
    <property type="entry name" value="AAA_9"/>
    <property type="match status" value="1"/>
</dbReference>
<dbReference type="Gene3D" id="1.10.287.2620">
    <property type="match status" value="1"/>
</dbReference>
<dbReference type="InterPro" id="IPR043157">
    <property type="entry name" value="Dynein_AAA1S"/>
</dbReference>
<dbReference type="GO" id="GO:0030286">
    <property type="term" value="C:dynein complex"/>
    <property type="evidence" value="ECO:0007669"/>
    <property type="project" value="UniProtKB-KW"/>
</dbReference>
<dbReference type="InterPro" id="IPR042222">
    <property type="entry name" value="Dynein_2_N"/>
</dbReference>
<dbReference type="InterPro" id="IPR035706">
    <property type="entry name" value="AAA_9"/>
</dbReference>
<dbReference type="FunFam" id="3.10.490.20:FF:000009">
    <property type="entry name" value="Dynein heavy chain 4"/>
    <property type="match status" value="1"/>
</dbReference>
<feature type="compositionally biased region" description="Low complexity" evidence="16">
    <location>
        <begin position="69"/>
        <end position="92"/>
    </location>
</feature>
<name>A0A250XGV7_9CHLO</name>
<dbReference type="Pfam" id="PF03028">
    <property type="entry name" value="Dynein_heavy"/>
    <property type="match status" value="1"/>
</dbReference>
<keyword evidence="7" id="KW-0067">ATP-binding</keyword>
<evidence type="ECO:0000259" key="17">
    <source>
        <dbReference type="Pfam" id="PF03028"/>
    </source>
</evidence>
<feature type="region of interest" description="Disordered" evidence="16">
    <location>
        <begin position="478"/>
        <end position="505"/>
    </location>
</feature>
<feature type="domain" description="Dynein heavy chain AAA 5 extension" evidence="23">
    <location>
        <begin position="2416"/>
        <end position="2585"/>
    </location>
</feature>
<keyword evidence="13" id="KW-0206">Cytoskeleton</keyword>
<keyword evidence="9" id="KW-0243">Dynein</keyword>
<feature type="compositionally biased region" description="Acidic residues" evidence="16">
    <location>
        <begin position="998"/>
        <end position="1015"/>
    </location>
</feature>
<evidence type="ECO:0000256" key="11">
    <source>
        <dbReference type="ARBA" id="ARBA00023069"/>
    </source>
</evidence>
<dbReference type="STRING" id="1157962.A0A250XGV7"/>
<dbReference type="FunFam" id="3.40.50.300:FF:000044">
    <property type="entry name" value="Dynein heavy chain 5, axonemal"/>
    <property type="match status" value="1"/>
</dbReference>
<keyword evidence="4" id="KW-0493">Microtubule</keyword>
<comment type="subcellular location">
    <subcellularLocation>
        <location evidence="1">Cytoplasm</location>
        <location evidence="1">Cytoskeleton</location>
        <location evidence="1">Flagellum axoneme</location>
    </subcellularLocation>
</comment>
<feature type="domain" description="Dynein heavy chain linker" evidence="18">
    <location>
        <begin position="1385"/>
        <end position="1792"/>
    </location>
</feature>
<dbReference type="Gene3D" id="1.20.920.20">
    <property type="match status" value="1"/>
</dbReference>
<feature type="domain" description="Dynein heavy chain hydrolytic ATP-binding dynein motor region" evidence="19">
    <location>
        <begin position="1922"/>
        <end position="2248"/>
    </location>
</feature>
<dbReference type="FunFam" id="1.10.8.720:FF:000001">
    <property type="entry name" value="dynein heavy chain 7, axonemal"/>
    <property type="match status" value="1"/>
</dbReference>
<dbReference type="FunFam" id="3.40.50.300:FF:001145">
    <property type="entry name" value="Putative dynein heavy chain"/>
    <property type="match status" value="1"/>
</dbReference>
<keyword evidence="11" id="KW-0969">Cilium</keyword>
<dbReference type="GO" id="GO:0005874">
    <property type="term" value="C:microtubule"/>
    <property type="evidence" value="ECO:0007669"/>
    <property type="project" value="UniProtKB-KW"/>
</dbReference>
<dbReference type="InterPro" id="IPR042219">
    <property type="entry name" value="AAA_lid_11_sf"/>
</dbReference>
<dbReference type="Gene3D" id="1.10.8.1220">
    <property type="match status" value="1"/>
</dbReference>
<feature type="region of interest" description="Disordered" evidence="16">
    <location>
        <begin position="4421"/>
        <end position="4440"/>
    </location>
</feature>
<keyword evidence="8" id="KW-0282">Flagellum</keyword>
<dbReference type="EMBL" id="BEGY01000078">
    <property type="protein sequence ID" value="GAX82307.1"/>
    <property type="molecule type" value="Genomic_DNA"/>
</dbReference>
<evidence type="ECO:0000259" key="21">
    <source>
        <dbReference type="Pfam" id="PF12780"/>
    </source>
</evidence>
<dbReference type="Gene3D" id="1.20.1270.280">
    <property type="match status" value="1"/>
</dbReference>
<keyword evidence="3" id="KW-0963">Cytoplasm</keyword>
<feature type="domain" description="Dynein heavy chain region D6 P-loop" evidence="17">
    <location>
        <begin position="4111"/>
        <end position="4223"/>
    </location>
</feature>
<dbReference type="FunFam" id="1.10.8.710:FF:000004">
    <property type="entry name" value="Dynein axonemal heavy chain 6"/>
    <property type="match status" value="1"/>
</dbReference>
<dbReference type="PANTHER" id="PTHR45703">
    <property type="entry name" value="DYNEIN HEAVY CHAIN"/>
    <property type="match status" value="1"/>
</dbReference>
<evidence type="ECO:0000256" key="3">
    <source>
        <dbReference type="ARBA" id="ARBA00022490"/>
    </source>
</evidence>
<dbReference type="GO" id="GO:0045505">
    <property type="term" value="F:dynein intermediate chain binding"/>
    <property type="evidence" value="ECO:0007669"/>
    <property type="project" value="InterPro"/>
</dbReference>
<evidence type="ECO:0000313" key="27">
    <source>
        <dbReference type="EMBL" id="GAX82307.1"/>
    </source>
</evidence>
<dbReference type="FunFam" id="1.10.8.1220:FF:000001">
    <property type="entry name" value="Dynein axonemal heavy chain 5"/>
    <property type="match status" value="1"/>
</dbReference>
<feature type="domain" description="Dynein heavy chain ATP-binding dynein motor region" evidence="22">
    <location>
        <begin position="3644"/>
        <end position="3864"/>
    </location>
</feature>
<dbReference type="Gene3D" id="1.20.58.1120">
    <property type="match status" value="1"/>
</dbReference>
<dbReference type="InterPro" id="IPR024317">
    <property type="entry name" value="Dynein_heavy_chain_D4_dom"/>
</dbReference>
<dbReference type="Pfam" id="PF18198">
    <property type="entry name" value="AAA_lid_11"/>
    <property type="match status" value="1"/>
</dbReference>
<dbReference type="OrthoDB" id="5593012at2759"/>
<evidence type="ECO:0000259" key="22">
    <source>
        <dbReference type="Pfam" id="PF12781"/>
    </source>
</evidence>
<dbReference type="GO" id="GO:0051959">
    <property type="term" value="F:dynein light intermediate chain binding"/>
    <property type="evidence" value="ECO:0007669"/>
    <property type="project" value="InterPro"/>
</dbReference>
<dbReference type="Pfam" id="PF17857">
    <property type="entry name" value="AAA_lid_1"/>
    <property type="match status" value="1"/>
</dbReference>
<dbReference type="Gene3D" id="6.10.140.1060">
    <property type="match status" value="1"/>
</dbReference>
<sequence length="4739" mass="524459">MVKEGLGVQPIADLLEPVPEEVMPVAVRGSAASMNLFKEEFRAAQRLRSTEVVFISEVVRTTHPPELGPHSVSSHPAPSYSYPRPSSSPTRPKAVGPGPFNQPVTFGGGSRPSSPVKNGRGAPAWSETGLNKAGLDYVLRPGTTHIQDPSLKTATAGALAGPSGQRPLSPSKRNLAEKAQGMVNSRPASALAASFQNRLGSAAKQISTTHLLQSTSLATHRSPSAQATAHVSRTQIEASSRVSSKGAVAGSIVSNVSRVHHPKHGVLSTDPAPAHGTASAGRHFQSSNPSSHKVLDHKGSAVGRSAAHGSKGPSIVGGQDDDVFVQDVDGDDGLTGEDRYLNSWIQGKHGHGGVGRPFSGMPSSARSNSSPSAALPSRIRASGADVRGIMGPSSGATSAAGAYTHSRPAARSGSRQHQEWSVQVQQAGLVETLPSAAMGGVTAHMRAASASLRKYSTKPGISAISSVAITFARKPKAPYKDDARVPTPSERIANNFTPSARGLSPRTLEYMSPGGVKPGALGPLPRSVDWEVVDDREELSGMPEADGVVTAARKRMAFMPLELFDNLLYEIHTPEEWMQQERDQNGGVPADTLLYLIKDDAYSWSPCSVMSWDEESRSFEVIMDGGKPKTVKRLNLRFKCEDPCLFEQRVLEARKERACAEEELRYFFYLDSLSKDEEVIHTYNFHTNLGKAALQVPNLSPQVLEVVGRVLLEDAIDFYERAVRTAILEYRRMDHMEEGRLKVLRLPPPFQRPAAPAFGMLPLNPLSGWTLGTDPYHCERPLGLVSCPFHHLLDWAQADLFPAVPAVLSSMLKLEIICECVKKQLMWCLTPVTEDFKVVVGASDFSASEAGKPPFPLARFEAFQYSHQRQVLRYLNLKLMQAYNVLEDEELVAALNNGVAVEIEAPRSEALICLLRLAKMKLEDAVHIQLLATAEAYCSSLISYQSVEPVTLDSASLFHGVPEIFSSGALLRVALEEIPYQPPVEEPTADLVKRSGEGDEEEGEDEEAAELADDTELTHPVHVAVAPESDGEVSSPPLPLPARIRLVPSREEVLDVAAGLFDDMFKTVEEVLEPFTGSPFEDKPLCDPTAWKEDVRLERCRKTVHEVVDRAIEKFEQVASLFSAAAEALAVDITKVLQKLEPLSTPLSEYTSQIGRFKAAAAAASAAAPNEVWTGLLYVDTVPLKQALVKRAEDMVEQLLNQLQVKSRECYNQVCNRCEALCEEIMVKAEDAKGVFALKVFIERSEAEVEDMRRQIILSRERDAFRVAYRHPTDEWDTNLALEAMCWPKEIAQVFEVAWDKVEEEHFKFQDKLKVDRAQLAQGLEATTVAVEKYKNAVKVVDLMDLADHGSSLQKKLASFEEMAEHINEDERLFGWNVTEWPQISELVKEVEPFASLWQIAYEHSMKNEDWMYGNAQALNSDDLDDTVTDWYKKMQRLSKSMPLVEQRNVAEGLRVKLEQFKTYIPIVASVCNPGMRARHWESLSNLLGGSVKVKPGPDLCLSKLIKAGIMDKLEALQDLSDNASREYSLEKQLDVMQSEWSNIKFELSPWKNTGGFILKGQPVEEAQLLLDDHTIKSQAMISSPAAQAFMERIDAWVKKLVSMQDIFDAWLTCQQKWMYLGPVYGSEEIAKQMPKERYEFQGADSKWRKIMSTVEQVPLVVQVTDTEGLLPDLVAINKAFDVIEKSLNAYLDSKKMLFPRFFFLSNDELIEILSEAKDPLNVQPFVKKIFEAVESFEFSPELEISALISIEGERIPMDKAVDTKGEANGVERWLLKTEETMHKSLASISSKAFKDYPQNKRGSWILSWPGQVVIAVGQTYWTAAVTSAITEEETQGLIKLAVQNTEDLMQEVMLVRGELTSLQRATLGALVVVDVHARDVVQEMVDDEVSTIDDFSWQSRLRYYFEGGTLLVRMLNAEAVYGYEYLGNSSRLVITPLTDRCYRTLLGAHHLNLGGAPAGPAGTGKTETTKDLAKAVAIQCVVFNCSDGLDYIAMGKFFKGLAASGAWACFDEFNRIELEVLSVVAQQVLTIQRAKASGKKRFVFEGSDLPLVHTCNVYITMNPGYAGRSELPDNLKALFRDVAMMVPDYAMIAEIMLYSYGYMDARSLAQKLVQTYRLCSEQLSRQDHYDYGMRAVMAVLRAAGNLKRKLPDQKEDVLMLRAITDVNLPKFLDEDVPLFEGILSDLFPGVQLPAIDYLDITEALTANAIKAGLQPLPSFIEKAIQLYEMVVVRHGLMLVGQSFGMKTSCIRVLAAALTDMQAAGKGEMKTKVATLNPKSVTLGQLYGQDDPVSKEWSDGVLAVAFRVFARDTSPVRKWLVLDGPVDAIWIENMNTVLDDNKKLCLNSGEIIAMQGLMNMIFEVADLAVASPATVSRCGMVYLQPSLLGWRPVVLSWLQTLPEDIITDKLKQHILTLLDWLVPPLLRVVIKDCKQPVPMQEANLVMSLVRLLHGLLDPLLKPPTPPPASGAAGRAGGAAGSRGPAAAAAAAAKPSDSPEVLIECCLLFALVWALGSTVNEAGRTLFNSSFRSFLKGDYGSYSLYVATEFQSKSTWPSVRKMMPLEGSVYDWVYEAKEGKWKQWMDTVSEQRISPDADYSQIIVTTVDVVRYTFLLATSIEHHVPILLVGPTGTGKSVYIKNHLASGLDRTTWQSLAFNFSAQTSANMTQDIVDGKLDKRRKGVYGPPVGKFAVIFVDDLNMPQVEKYGAQPPIELLRQILDHGGWFDRTELLFRRLVDIQLVAAMGPPGGGRNSVTNRFMRHFHVLYTAEFDDASKTTIFTALVEWWFSRCKYQDHLIEMKSPLVAASIALYGTVMRELLPTPAKTHYIFNLRDLSKVFQGMQAAGESVDSVETMSRLWAHECLRVFHDRLTEDVDREWIGRLIKEKMEEAFHVKAIKVLSRLIEASSASPRALISSTPAHQINTNNTADGSANNLVVPVPALEVGIAQLKLITFGDFMTPGVEPKRYSEIIDPSKMASIISDYLRELNAGSKKPLQLVLFQYALEHVARICRVIKQPGGHALLVGVGGSGRQSLAQLAAFMQEYDVFQIQISSGYTMTDWHDDLKAAIRHAGEKHKPCVFLFADSQILDETMVEDISNLLNTGEVPNLFDTGEALSIGEAVRSRAKQVKMDGSRADLYNFFVSEVRKNLHVVLCFSPVGDAFRERLRRFPSLITCTTIDWFPVWPDDALKHVADQALTGVAFNDDGESLRAAVSQQCMQFHRSTRVLSERYQKEARRFFYVTPTSYLQLLESFRTLLQKRQGQVTSARQRYEVGLQKLLGTESEVKVMQQELEALAPRLVASTVETEELLVVIQTQTAEADKVKAVVQADEATAQEEASKVSAIKSECEADLAQAMPAFNAALKALDTLTKNDISEVKGMKSPPNPVKLVMEAVCILKGLRPTKVKDVDTGKYSMDYWETSKKMLSDMGFLDSLRSYDKDNIPSEVIAALKPLLKHPDFQPEKIKKVSQAAFGICSWVRAMETYDRVAKVVGPKKEALKEAEAKLKVVQAALDAKQQELAKVVAKLADLDAQLAAANARKEKLQSDVKICEEKLDRAQKLIGGLGGEKTRWTQAAQDLADVSHKLIGDMLLSAGVIAYLGPFTAEFRAQALSTWTEEVAQKGIPCSVSFSLIHALGDPVQMQAWAICGLPKDDVSATNGIVVFEGQRWPLCIDPQGQANKWVRNMEASRQLLVVKPSASDYLRQLAAALPLGRPVLLEAVPESLDASLVPVLLKQTFKMSGTMCVKLGDQIVDWHPDFRLYITTKLRNPHYPPEACTQVCLLNFSITPTGLDDQLLGVVVARERPELEEEKNKLIALGAENARRLKETEDEILRVLSASQGNILEDGEAVEILQDAKKLSDEIAAKQMDAAKTEAAIDKARTGYHPIAHHASVLFFCVAELAAIDPMYQYSLTYFLNLYIRSINDSPRPSTGLHNRLKALQEHFTLFLYRNVCRSLFEKDKLLFAFSLAVRIAIANGALEASQLRFLVTGALSMDNPHPNPAPDWLSDQAWADLCGLDGMADDFNGIREHIAESSSLWKNLYDNASPQTMPLPGILNEKLSSFQKLLVLRCLTPDKLVPAIQMYILGVLGKAYVEPQEFKLSTIFADSTSSVPLIFVLSFGSDPMADLLKFADEKKQQVETVSLGQGQGPIAEQWIQKGVEEGFWVVLQNCHLAKSFLPRLEVICEKVLTEPSVNSDFRLWLTSYPSDIFPQSVLENGLKITNEPPKGLRAGLERIYKSDPISDGTFFEGCQNEMAFKGLVYALSFFHCVVGGRRLFGPVGWNIPYTFNENDLRISLRQLRMFLDQYDVPPLAMLRYTAGECNYGGKVTDSNDRRTLMTLLDTFYNEESVSGSECKFSASGEYVIPPVGTHKQYLEYLAGLPLVEDPEVFGLHPNANISRDLQDTKLLLDSLFLTLPQDSGSSSGDAAASGSRSDPADSLSGMVSEILEKLSPDYDLELASRRYPMTYLDSMNTVLVQELGRVNVLLKIIRSSLMDLSKAVKGLVVMSGELEKVGTALQGGKVPELWLSRSFPSNKPLGAYIREVGQRCEAFSSWLDHGPPTVFWLSGFFFTQAFLTGAKQNFARKHKIPIDLIDFEYEMRDEEGQCNEKPEDGVLVKGIFLDAAAWDYKHHALCESSPKVLFVPLPPILFRPTQSGANVTRSSSPEASSPLEGEGSHPSFNYWRYSCPLYKTSERRGVLSTTGHSTNFVCEIRLPSREPSSAHWIKRGVAGLLSLDS</sequence>
<keyword evidence="5" id="KW-0547">Nucleotide-binding</keyword>
<dbReference type="Gene3D" id="3.10.490.20">
    <property type="match status" value="1"/>
</dbReference>
<dbReference type="Gene3D" id="3.20.180.20">
    <property type="entry name" value="Dynein heavy chain, N-terminal domain 2"/>
    <property type="match status" value="1"/>
</dbReference>
<dbReference type="PANTHER" id="PTHR45703:SF1">
    <property type="entry name" value="DYNEINS HEAVY CHAIN"/>
    <property type="match status" value="1"/>
</dbReference>
<proteinExistence type="inferred from homology"/>
<dbReference type="InterPro" id="IPR043160">
    <property type="entry name" value="Dynein_C_barrel"/>
</dbReference>
<dbReference type="GO" id="GO:0060271">
    <property type="term" value="P:cilium assembly"/>
    <property type="evidence" value="ECO:0007669"/>
    <property type="project" value="UniProtKB-ARBA"/>
</dbReference>
<evidence type="ECO:0000256" key="12">
    <source>
        <dbReference type="ARBA" id="ARBA00023175"/>
    </source>
</evidence>